<dbReference type="InterPro" id="IPR013815">
    <property type="entry name" value="ATP_grasp_subdomain_1"/>
</dbReference>
<evidence type="ECO:0000256" key="2">
    <source>
        <dbReference type="ARBA" id="ARBA00013255"/>
    </source>
</evidence>
<evidence type="ECO:0000256" key="1">
    <source>
        <dbReference type="ARBA" id="ARBA00005174"/>
    </source>
</evidence>
<evidence type="ECO:0000259" key="15">
    <source>
        <dbReference type="PROSITE" id="PS50975"/>
    </source>
</evidence>
<dbReference type="AlphaFoldDB" id="W9XZ05"/>
<keyword evidence="7 13" id="KW-0067">ATP-binding</keyword>
<proteinExistence type="inferred from homology"/>
<dbReference type="UniPathway" id="UPA00074">
    <property type="reaction ID" value="UER00125"/>
</dbReference>
<evidence type="ECO:0000313" key="16">
    <source>
        <dbReference type="EMBL" id="EXJ82610.1"/>
    </source>
</evidence>
<comment type="caution">
    <text evidence="16">The sequence shown here is derived from an EMBL/GenBank/DDBJ whole genome shotgun (WGS) entry which is preliminary data.</text>
</comment>
<dbReference type="PROSITE" id="PS00184">
    <property type="entry name" value="GARS"/>
    <property type="match status" value="1"/>
</dbReference>
<evidence type="ECO:0000256" key="5">
    <source>
        <dbReference type="ARBA" id="ARBA00022741"/>
    </source>
</evidence>
<dbReference type="HAMAP" id="MF_00138">
    <property type="entry name" value="GARS"/>
    <property type="match status" value="1"/>
</dbReference>
<dbReference type="SUPFAM" id="SSF52440">
    <property type="entry name" value="PreATP-grasp domain"/>
    <property type="match status" value="1"/>
</dbReference>
<evidence type="ECO:0000256" key="7">
    <source>
        <dbReference type="ARBA" id="ARBA00022840"/>
    </source>
</evidence>
<dbReference type="Gene3D" id="3.30.470.20">
    <property type="entry name" value="ATP-grasp fold, B domain"/>
    <property type="match status" value="1"/>
</dbReference>
<comment type="similarity">
    <text evidence="9">Belongs to the GARS family.</text>
</comment>
<evidence type="ECO:0000313" key="17">
    <source>
        <dbReference type="Proteomes" id="UP000019478"/>
    </source>
</evidence>
<dbReference type="GO" id="GO:0046872">
    <property type="term" value="F:metal ion binding"/>
    <property type="evidence" value="ECO:0007669"/>
    <property type="project" value="UniProtKB-KW"/>
</dbReference>
<dbReference type="InterPro" id="IPR020561">
    <property type="entry name" value="PRibGlycinamid_synth_ATP-grasp"/>
</dbReference>
<evidence type="ECO:0000256" key="6">
    <source>
        <dbReference type="ARBA" id="ARBA00022755"/>
    </source>
</evidence>
<evidence type="ECO:0000256" key="12">
    <source>
        <dbReference type="ARBA" id="ARBA00049057"/>
    </source>
</evidence>
<keyword evidence="17" id="KW-1185">Reference proteome</keyword>
<dbReference type="Proteomes" id="UP000019478">
    <property type="component" value="Unassembled WGS sequence"/>
</dbReference>
<dbReference type="InterPro" id="IPR011761">
    <property type="entry name" value="ATP-grasp"/>
</dbReference>
<comment type="pathway">
    <text evidence="1">Purine metabolism; IMP biosynthesis via de novo pathway; N(1)-(5-phospho-D-ribosyl)glycinamide from 5-phospho-alpha-D-ribose 1-diphosphate: step 2/2.</text>
</comment>
<keyword evidence="5 13" id="KW-0547">Nucleotide-binding</keyword>
<dbReference type="OrthoDB" id="2018833at2759"/>
<dbReference type="SMART" id="SM01210">
    <property type="entry name" value="GARS_C"/>
    <property type="match status" value="1"/>
</dbReference>
<evidence type="ECO:0000256" key="11">
    <source>
        <dbReference type="ARBA" id="ARBA00042864"/>
    </source>
</evidence>
<dbReference type="EMBL" id="AMGY01000005">
    <property type="protein sequence ID" value="EXJ82610.1"/>
    <property type="molecule type" value="Genomic_DNA"/>
</dbReference>
<dbReference type="Gene3D" id="3.40.50.20">
    <property type="match status" value="1"/>
</dbReference>
<feature type="compositionally biased region" description="Basic and acidic residues" evidence="14">
    <location>
        <begin position="218"/>
        <end position="227"/>
    </location>
</feature>
<evidence type="ECO:0000256" key="10">
    <source>
        <dbReference type="ARBA" id="ARBA00042242"/>
    </source>
</evidence>
<dbReference type="Pfam" id="PF01071">
    <property type="entry name" value="GARS_A"/>
    <property type="match status" value="1"/>
</dbReference>
<dbReference type="GO" id="GO:0004637">
    <property type="term" value="F:phosphoribosylamine-glycine ligase activity"/>
    <property type="evidence" value="ECO:0007669"/>
    <property type="project" value="UniProtKB-EC"/>
</dbReference>
<dbReference type="Pfam" id="PF02843">
    <property type="entry name" value="GARS_C"/>
    <property type="match status" value="1"/>
</dbReference>
<name>W9XZ05_9EURO</name>
<dbReference type="InterPro" id="IPR016185">
    <property type="entry name" value="PreATP-grasp_dom_sf"/>
</dbReference>
<dbReference type="eggNOG" id="KOG0237">
    <property type="taxonomic scope" value="Eukaryota"/>
</dbReference>
<dbReference type="InterPro" id="IPR020560">
    <property type="entry name" value="PRibGlycinamide_synth_C-dom"/>
</dbReference>
<comment type="catalytic activity">
    <reaction evidence="12">
        <text>2-formamido-N(1)-(5-O-phospho-beta-D-ribosyl)acetamidine + ATP = 5-amino-1-(5-phospho-beta-D-ribosyl)imidazole + ADP + phosphate + H(+)</text>
        <dbReference type="Rhea" id="RHEA:23032"/>
        <dbReference type="ChEBI" id="CHEBI:15378"/>
        <dbReference type="ChEBI" id="CHEBI:30616"/>
        <dbReference type="ChEBI" id="CHEBI:43474"/>
        <dbReference type="ChEBI" id="CHEBI:137981"/>
        <dbReference type="ChEBI" id="CHEBI:147287"/>
        <dbReference type="ChEBI" id="CHEBI:456216"/>
        <dbReference type="EC" id="6.3.3.1"/>
    </reaction>
</comment>
<dbReference type="PROSITE" id="PS50975">
    <property type="entry name" value="ATP_GRASP"/>
    <property type="match status" value="1"/>
</dbReference>
<evidence type="ECO:0000256" key="8">
    <source>
        <dbReference type="ARBA" id="ARBA00023211"/>
    </source>
</evidence>
<gene>
    <name evidence="16" type="ORF">A1O3_06423</name>
</gene>
<dbReference type="SUPFAM" id="SSF56059">
    <property type="entry name" value="Glutathione synthetase ATP-binding domain-like"/>
    <property type="match status" value="1"/>
</dbReference>
<feature type="domain" description="ATP-grasp" evidence="15">
    <location>
        <begin position="114"/>
        <end position="322"/>
    </location>
</feature>
<keyword evidence="6" id="KW-0658">Purine biosynthesis</keyword>
<evidence type="ECO:0000256" key="3">
    <source>
        <dbReference type="ARBA" id="ARBA00022598"/>
    </source>
</evidence>
<dbReference type="GeneID" id="19170533"/>
<dbReference type="SMART" id="SM01209">
    <property type="entry name" value="GARS_A"/>
    <property type="match status" value="1"/>
</dbReference>
<organism evidence="16 17">
    <name type="scientific">Capronia epimyces CBS 606.96</name>
    <dbReference type="NCBI Taxonomy" id="1182542"/>
    <lineage>
        <taxon>Eukaryota</taxon>
        <taxon>Fungi</taxon>
        <taxon>Dikarya</taxon>
        <taxon>Ascomycota</taxon>
        <taxon>Pezizomycotina</taxon>
        <taxon>Eurotiomycetes</taxon>
        <taxon>Chaetothyriomycetidae</taxon>
        <taxon>Chaetothyriales</taxon>
        <taxon>Herpotrichiellaceae</taxon>
        <taxon>Capronia</taxon>
    </lineage>
</organism>
<dbReference type="FunFam" id="3.30.1490.20:FF:000006">
    <property type="entry name" value="phosphoribosylamine--glycine ligase, chloroplastic-like"/>
    <property type="match status" value="1"/>
</dbReference>
<dbReference type="InterPro" id="IPR011054">
    <property type="entry name" value="Rudment_hybrid_motif"/>
</dbReference>
<keyword evidence="8" id="KW-0464">Manganese</keyword>
<dbReference type="RefSeq" id="XP_007734733.1">
    <property type="nucleotide sequence ID" value="XM_007736543.1"/>
</dbReference>
<dbReference type="EC" id="6.3.4.13" evidence="2"/>
<accession>W9XZ05</accession>
<evidence type="ECO:0000256" key="13">
    <source>
        <dbReference type="PROSITE-ProRule" id="PRU00409"/>
    </source>
</evidence>
<dbReference type="GO" id="GO:0009113">
    <property type="term" value="P:purine nucleobase biosynthetic process"/>
    <property type="evidence" value="ECO:0007669"/>
    <property type="project" value="InterPro"/>
</dbReference>
<dbReference type="GO" id="GO:0005524">
    <property type="term" value="F:ATP binding"/>
    <property type="evidence" value="ECO:0007669"/>
    <property type="project" value="UniProtKB-UniRule"/>
</dbReference>
<dbReference type="PANTHER" id="PTHR43472:SF1">
    <property type="entry name" value="PHOSPHORIBOSYLAMINE--GLYCINE LIGASE, CHLOROPLASTIC"/>
    <property type="match status" value="1"/>
</dbReference>
<sequence>MVADLRVLVVGKGGREHALAWKLNQSPLVNHVYVLPGNGGTALEHMNISNIDIPLDQYETMVEVAIQLKIGLVVIGPDSAVVDGLEENFRLAKIPCFAPSKEAAEIEGSKAYAKDFMSRYRIPTAEYRTFTNFEEASAYINSVQHEVVIKADGLAAGKGVVIPATKVEAITALEDIMVNHHFGDAGSSVVIEEYLHGQELSVSTLSDGKTAVTLSTGQDHKRIRDGDQGPNTGGMGVYAPVPAATVSVMQRIESEILQPTFKGLRQEGREFKGLLFTGIMLTDSGPKVLEYNARFGDPETQSIIPLLKAELDLAMVLLACTEGRLHEMEIKLSSRFACNVVVAAGGYPEGYRAGDVVEMEPLPKCCLLFHSGTKLDEKRIVTAGGRVFTVVGLGDTLPEAVSNAYRGVRSIKFSDMFYRNDIAYR</sequence>
<evidence type="ECO:0000256" key="9">
    <source>
        <dbReference type="ARBA" id="ARBA00038345"/>
    </source>
</evidence>
<protein>
    <recommendedName>
        <fullName evidence="2">phosphoribosylamine--glycine ligase</fullName>
        <ecNumber evidence="2">6.3.4.13</ecNumber>
    </recommendedName>
    <alternativeName>
        <fullName evidence="10">Glycinamide ribonucleotide synthetase</fullName>
    </alternativeName>
    <alternativeName>
        <fullName evidence="11">Phosphoribosylglycinamide synthetase</fullName>
    </alternativeName>
</protein>
<dbReference type="InterPro" id="IPR000115">
    <property type="entry name" value="PRibGlycinamide_synth"/>
</dbReference>
<dbReference type="SUPFAM" id="SSF51246">
    <property type="entry name" value="Rudiment single hybrid motif"/>
    <property type="match status" value="1"/>
</dbReference>
<dbReference type="NCBIfam" id="TIGR00877">
    <property type="entry name" value="purD"/>
    <property type="match status" value="1"/>
</dbReference>
<dbReference type="Gene3D" id="3.90.600.10">
    <property type="entry name" value="Phosphoribosylglycinamide synthetase, C-terminal domain"/>
    <property type="match status" value="1"/>
</dbReference>
<keyword evidence="4" id="KW-0479">Metal-binding</keyword>
<reference evidence="16 17" key="1">
    <citation type="submission" date="2013-03" db="EMBL/GenBank/DDBJ databases">
        <title>The Genome Sequence of Capronia epimyces CBS 606.96.</title>
        <authorList>
            <consortium name="The Broad Institute Genomics Platform"/>
            <person name="Cuomo C."/>
            <person name="de Hoog S."/>
            <person name="Gorbushina A."/>
            <person name="Walker B."/>
            <person name="Young S.K."/>
            <person name="Zeng Q."/>
            <person name="Gargeya S."/>
            <person name="Fitzgerald M."/>
            <person name="Haas B."/>
            <person name="Abouelleil A."/>
            <person name="Allen A.W."/>
            <person name="Alvarado L."/>
            <person name="Arachchi H.M."/>
            <person name="Berlin A.M."/>
            <person name="Chapman S.B."/>
            <person name="Gainer-Dewar J."/>
            <person name="Goldberg J."/>
            <person name="Griggs A."/>
            <person name="Gujja S."/>
            <person name="Hansen M."/>
            <person name="Howarth C."/>
            <person name="Imamovic A."/>
            <person name="Ireland A."/>
            <person name="Larimer J."/>
            <person name="McCowan C."/>
            <person name="Murphy C."/>
            <person name="Pearson M."/>
            <person name="Poon T.W."/>
            <person name="Priest M."/>
            <person name="Roberts A."/>
            <person name="Saif S."/>
            <person name="Shea T."/>
            <person name="Sisk P."/>
            <person name="Sykes S."/>
            <person name="Wortman J."/>
            <person name="Nusbaum C."/>
            <person name="Birren B."/>
        </authorList>
    </citation>
    <scope>NUCLEOTIDE SEQUENCE [LARGE SCALE GENOMIC DNA]</scope>
    <source>
        <strain evidence="16 17">CBS 606.96</strain>
    </source>
</reference>
<keyword evidence="3 16" id="KW-0436">Ligase</keyword>
<feature type="region of interest" description="Disordered" evidence="14">
    <location>
        <begin position="215"/>
        <end position="234"/>
    </location>
</feature>
<dbReference type="PANTHER" id="PTHR43472">
    <property type="entry name" value="PHOSPHORIBOSYLAMINE--GLYCINE LIGASE"/>
    <property type="match status" value="1"/>
</dbReference>
<dbReference type="GO" id="GO:0004641">
    <property type="term" value="F:phosphoribosylformylglycinamidine cyclo-ligase activity"/>
    <property type="evidence" value="ECO:0007669"/>
    <property type="project" value="UniProtKB-EC"/>
</dbReference>
<dbReference type="FunFam" id="3.30.470.20:FF:000018">
    <property type="entry name" value="Trifunctional purine biosynthetic protein adenosine-3"/>
    <property type="match status" value="1"/>
</dbReference>
<dbReference type="FunFam" id="3.40.50.20:FF:000006">
    <property type="entry name" value="Phosphoribosylamine--glycine ligase, chloroplastic"/>
    <property type="match status" value="1"/>
</dbReference>
<dbReference type="InterPro" id="IPR020562">
    <property type="entry name" value="PRibGlycinamide_synth_N"/>
</dbReference>
<dbReference type="GO" id="GO:0006189">
    <property type="term" value="P:'de novo' IMP biosynthetic process"/>
    <property type="evidence" value="ECO:0007669"/>
    <property type="project" value="UniProtKB-UniPathway"/>
</dbReference>
<dbReference type="InterPro" id="IPR020559">
    <property type="entry name" value="PRibGlycinamide_synth_CS"/>
</dbReference>
<evidence type="ECO:0000256" key="4">
    <source>
        <dbReference type="ARBA" id="ARBA00022723"/>
    </source>
</evidence>
<dbReference type="InterPro" id="IPR037123">
    <property type="entry name" value="PRibGlycinamide_synth_C_sf"/>
</dbReference>
<dbReference type="HOGENOM" id="CLU_027420_3_1_1"/>
<evidence type="ECO:0000256" key="14">
    <source>
        <dbReference type="SAM" id="MobiDB-lite"/>
    </source>
</evidence>
<dbReference type="STRING" id="1182542.W9XZ05"/>
<dbReference type="Gene3D" id="3.30.1490.20">
    <property type="entry name" value="ATP-grasp fold, A domain"/>
    <property type="match status" value="1"/>
</dbReference>
<dbReference type="Pfam" id="PF02844">
    <property type="entry name" value="GARS_N"/>
    <property type="match status" value="1"/>
</dbReference>